<proteinExistence type="predicted"/>
<name>A0A1R3WNR9_9RHOB</name>
<organism evidence="1 2">
    <name type="scientific">Yoonia rosea</name>
    <dbReference type="NCBI Taxonomy" id="287098"/>
    <lineage>
        <taxon>Bacteria</taxon>
        <taxon>Pseudomonadati</taxon>
        <taxon>Pseudomonadota</taxon>
        <taxon>Alphaproteobacteria</taxon>
        <taxon>Rhodobacterales</taxon>
        <taxon>Paracoccaceae</taxon>
        <taxon>Yoonia</taxon>
    </lineage>
</organism>
<dbReference type="EMBL" id="FTPR01000001">
    <property type="protein sequence ID" value="SIT79508.1"/>
    <property type="molecule type" value="Genomic_DNA"/>
</dbReference>
<evidence type="ECO:0000313" key="2">
    <source>
        <dbReference type="Proteomes" id="UP000186997"/>
    </source>
</evidence>
<gene>
    <name evidence="1" type="ORF">SAMN05421665_0954</name>
</gene>
<dbReference type="STRING" id="287098.SAMN05421665_0954"/>
<sequence>MVAMMNFAPTTEDYGLLAMPLAAAAQAYERLFAAADQSLTRQNIEGKPSALFHALEPLTMALDRTMLIAHGPTWTSYFANGLLGSDAVLPVSRIAAMNGCTGLRICRSSKATLLEVYESPERGGDGLNLRRTIYAAQDGKWTFGNSGTPYPFESTEQYTEKRIKDRFTPKHLDAMLDGLGAPVTPLPPLDQHNAVLFVQDGAKASRLTLYSYAQVQAKEPWKRN</sequence>
<reference evidence="2" key="1">
    <citation type="submission" date="2017-01" db="EMBL/GenBank/DDBJ databases">
        <authorList>
            <person name="Varghese N."/>
            <person name="Submissions S."/>
        </authorList>
    </citation>
    <scope>NUCLEOTIDE SEQUENCE [LARGE SCALE GENOMIC DNA]</scope>
    <source>
        <strain evidence="2">DSM 29591</strain>
    </source>
</reference>
<accession>A0A1R3WNR9</accession>
<dbReference type="Proteomes" id="UP000186997">
    <property type="component" value="Unassembled WGS sequence"/>
</dbReference>
<protein>
    <submittedName>
        <fullName evidence="1">Uncharacterized protein</fullName>
    </submittedName>
</protein>
<keyword evidence="2" id="KW-1185">Reference proteome</keyword>
<evidence type="ECO:0000313" key="1">
    <source>
        <dbReference type="EMBL" id="SIT79508.1"/>
    </source>
</evidence>
<dbReference type="AlphaFoldDB" id="A0A1R3WNR9"/>